<proteinExistence type="predicted"/>
<accession>A0A0F9EV04</accession>
<dbReference type="EMBL" id="LAZR01025992">
    <property type="protein sequence ID" value="KKL70116.1"/>
    <property type="molecule type" value="Genomic_DNA"/>
</dbReference>
<dbReference type="AlphaFoldDB" id="A0A0F9EV04"/>
<sequence length="94" mass="11025">IKGMKKIVLWNNLWTRNLYLYILNKSAEHFTAIQDLLRVWGGALETVIIENIALINERYPQLTIPVTLESVFALRNTGQEDKERWFDGYEVSIE</sequence>
<gene>
    <name evidence="1" type="ORF">LCGC14_2108120</name>
</gene>
<name>A0A0F9EV04_9ZZZZ</name>
<protein>
    <submittedName>
        <fullName evidence="1">Uncharacterized protein</fullName>
    </submittedName>
</protein>
<reference evidence="1" key="1">
    <citation type="journal article" date="2015" name="Nature">
        <title>Complex archaea that bridge the gap between prokaryotes and eukaryotes.</title>
        <authorList>
            <person name="Spang A."/>
            <person name="Saw J.H."/>
            <person name="Jorgensen S.L."/>
            <person name="Zaremba-Niedzwiedzka K."/>
            <person name="Martijn J."/>
            <person name="Lind A.E."/>
            <person name="van Eijk R."/>
            <person name="Schleper C."/>
            <person name="Guy L."/>
            <person name="Ettema T.J."/>
        </authorList>
    </citation>
    <scope>NUCLEOTIDE SEQUENCE</scope>
</reference>
<organism evidence="1">
    <name type="scientific">marine sediment metagenome</name>
    <dbReference type="NCBI Taxonomy" id="412755"/>
    <lineage>
        <taxon>unclassified sequences</taxon>
        <taxon>metagenomes</taxon>
        <taxon>ecological metagenomes</taxon>
    </lineage>
</organism>
<feature type="non-terminal residue" evidence="1">
    <location>
        <position position="1"/>
    </location>
</feature>
<comment type="caution">
    <text evidence="1">The sequence shown here is derived from an EMBL/GenBank/DDBJ whole genome shotgun (WGS) entry which is preliminary data.</text>
</comment>
<evidence type="ECO:0000313" key="1">
    <source>
        <dbReference type="EMBL" id="KKL70116.1"/>
    </source>
</evidence>